<dbReference type="AlphaFoldDB" id="A0AAV5LCV9"/>
<proteinExistence type="predicted"/>
<evidence type="ECO:0000313" key="2">
    <source>
        <dbReference type="Proteomes" id="UP001054252"/>
    </source>
</evidence>
<reference evidence="1 2" key="1">
    <citation type="journal article" date="2021" name="Commun. Biol.">
        <title>The genome of Shorea leprosula (Dipterocarpaceae) highlights the ecological relevance of drought in aseasonal tropical rainforests.</title>
        <authorList>
            <person name="Ng K.K.S."/>
            <person name="Kobayashi M.J."/>
            <person name="Fawcett J.A."/>
            <person name="Hatakeyama M."/>
            <person name="Paape T."/>
            <person name="Ng C.H."/>
            <person name="Ang C.C."/>
            <person name="Tnah L.H."/>
            <person name="Lee C.T."/>
            <person name="Nishiyama T."/>
            <person name="Sese J."/>
            <person name="O'Brien M.J."/>
            <person name="Copetti D."/>
            <person name="Mohd Noor M.I."/>
            <person name="Ong R.C."/>
            <person name="Putra M."/>
            <person name="Sireger I.Z."/>
            <person name="Indrioko S."/>
            <person name="Kosugi Y."/>
            <person name="Izuno A."/>
            <person name="Isagi Y."/>
            <person name="Lee S.L."/>
            <person name="Shimizu K.K."/>
        </authorList>
    </citation>
    <scope>NUCLEOTIDE SEQUENCE [LARGE SCALE GENOMIC DNA]</scope>
    <source>
        <strain evidence="1">214</strain>
    </source>
</reference>
<gene>
    <name evidence="1" type="ORF">SLEP1_g43396</name>
</gene>
<name>A0AAV5LCV9_9ROSI</name>
<evidence type="ECO:0008006" key="3">
    <source>
        <dbReference type="Google" id="ProtNLM"/>
    </source>
</evidence>
<accession>A0AAV5LCV9</accession>
<evidence type="ECO:0000313" key="1">
    <source>
        <dbReference type="EMBL" id="GKV35083.1"/>
    </source>
</evidence>
<comment type="caution">
    <text evidence="1">The sequence shown here is derived from an EMBL/GenBank/DDBJ whole genome shotgun (WGS) entry which is preliminary data.</text>
</comment>
<keyword evidence="2" id="KW-1185">Reference proteome</keyword>
<sequence>MACIQLLELLPVHAQSPGFVATGCTGVVSCSTLVTTAATLVTPTLAATLVTSTPAATLTTPPLLPP</sequence>
<organism evidence="1 2">
    <name type="scientific">Rubroshorea leprosula</name>
    <dbReference type="NCBI Taxonomy" id="152421"/>
    <lineage>
        <taxon>Eukaryota</taxon>
        <taxon>Viridiplantae</taxon>
        <taxon>Streptophyta</taxon>
        <taxon>Embryophyta</taxon>
        <taxon>Tracheophyta</taxon>
        <taxon>Spermatophyta</taxon>
        <taxon>Magnoliopsida</taxon>
        <taxon>eudicotyledons</taxon>
        <taxon>Gunneridae</taxon>
        <taxon>Pentapetalae</taxon>
        <taxon>rosids</taxon>
        <taxon>malvids</taxon>
        <taxon>Malvales</taxon>
        <taxon>Dipterocarpaceae</taxon>
        <taxon>Rubroshorea</taxon>
    </lineage>
</organism>
<protein>
    <recommendedName>
        <fullName evidence="3">Secreted protein</fullName>
    </recommendedName>
</protein>
<dbReference type="EMBL" id="BPVZ01000109">
    <property type="protein sequence ID" value="GKV35083.1"/>
    <property type="molecule type" value="Genomic_DNA"/>
</dbReference>
<dbReference type="Proteomes" id="UP001054252">
    <property type="component" value="Unassembled WGS sequence"/>
</dbReference>